<gene>
    <name evidence="2" type="ORF">HYH03_010225</name>
</gene>
<dbReference type="Proteomes" id="UP000612055">
    <property type="component" value="Unassembled WGS sequence"/>
</dbReference>
<dbReference type="EMBL" id="JAEHOE010000053">
    <property type="protein sequence ID" value="KAG2491439.1"/>
    <property type="molecule type" value="Genomic_DNA"/>
</dbReference>
<feature type="region of interest" description="Disordered" evidence="1">
    <location>
        <begin position="795"/>
        <end position="839"/>
    </location>
</feature>
<keyword evidence="3" id="KW-1185">Reference proteome</keyword>
<protein>
    <submittedName>
        <fullName evidence="2">Uncharacterized protein</fullName>
    </submittedName>
</protein>
<dbReference type="AlphaFoldDB" id="A0A836BXQ4"/>
<reference evidence="2" key="1">
    <citation type="journal article" date="2020" name="bioRxiv">
        <title>Comparative genomics of Chlamydomonas.</title>
        <authorList>
            <person name="Craig R.J."/>
            <person name="Hasan A.R."/>
            <person name="Ness R.W."/>
            <person name="Keightley P.D."/>
        </authorList>
    </citation>
    <scope>NUCLEOTIDE SEQUENCE</scope>
    <source>
        <strain evidence="2">CCAP 11/70</strain>
    </source>
</reference>
<name>A0A836BXQ4_9CHLO</name>
<organism evidence="2 3">
    <name type="scientific">Edaphochlamys debaryana</name>
    <dbReference type="NCBI Taxonomy" id="47281"/>
    <lineage>
        <taxon>Eukaryota</taxon>
        <taxon>Viridiplantae</taxon>
        <taxon>Chlorophyta</taxon>
        <taxon>core chlorophytes</taxon>
        <taxon>Chlorophyceae</taxon>
        <taxon>CS clade</taxon>
        <taxon>Chlamydomonadales</taxon>
        <taxon>Chlamydomonadales incertae sedis</taxon>
        <taxon>Edaphochlamys</taxon>
    </lineage>
</organism>
<proteinExistence type="predicted"/>
<comment type="caution">
    <text evidence="2">The sequence shown here is derived from an EMBL/GenBank/DDBJ whole genome shotgun (WGS) entry which is preliminary data.</text>
</comment>
<dbReference type="PANTHER" id="PTHR45691:SF6">
    <property type="entry name" value="PROTEIN DIAPHANOUS"/>
    <property type="match status" value="1"/>
</dbReference>
<evidence type="ECO:0000313" key="2">
    <source>
        <dbReference type="EMBL" id="KAG2491439.1"/>
    </source>
</evidence>
<dbReference type="InterPro" id="IPR051412">
    <property type="entry name" value="Formin_Homology_Diaphanous_sf"/>
</dbReference>
<evidence type="ECO:0000256" key="1">
    <source>
        <dbReference type="SAM" id="MobiDB-lite"/>
    </source>
</evidence>
<sequence>MLWIPFSIRTAIAQRPSDSMAKMLGKSITDNCYPNAPYGYCSLAEFRFSPAVLRNLVYCPDSGLENATRCLQRDDEASCTADTACVFSNTTLRSQDLASNVSSSLAAARILNAFNHSLTNTVLGYKRALPAEADPQAAPGQAPYRYCQPRWMQDPAVLQAAYGSFGNDTWQKADMDNMTITSGNLFGAVVLTGPGSTFFGGNCSLAGPTLANRTIDYWAQQCQAFLTEAECVSVGNVTCAWQASDAGGGVCKPTRIVLNEIYLASEPREEMVLRIQDLASACSQTTRDACIRDTFNYSSGAGLTSTTGKLTTWVRFGNEFSWSVVNTSVPPPPPALPPPPPPVSGPLFGGRPCAWVGGPMPVPNANATAFYPLGFPVNVSYIIAPGPPNVTVSMSSYCDADLRSFLGRTDNPSTDPARMIARTVGELCTNGSAPCPASRMIGLSPTVLRNRLYCPGSPLDQAVTCAWASSAAACNSTGTGAGAGRGSSSTCVWTNTTLQVLSAAARANISTSGASGAQLLATAVGFFLYGLSSSVEKNLPVTPQGADMGPGPFTGEHCAARWMLNTTFLNTTFAAYTTNQQVDMWDAVADTSRYNALVALVGAGGRALLGNCSSGGALQNWTALSSACSGLQLNSCNGSQPNATVPAWCAWFNGTTGYPGPSLPGNTTSGASPPPLNASATPPPPNAPRPPNAPLPPAPPAAKFPARCRVAFLDLEDLLLPDSDAWAWSYKYGRSNCTAQPANRWPYRSFAGIVGPDECDVRGSAPYTFTAARLTLFNSSSPSWMIAPPPAPPLPSPPVPPVPPVTPVQPDSQPPPSPPPPGDCVRRLGGSCREPGDPTLTVIPAPLGNGGSGLRAALGPQVLIALLCALVGMRVLGAAPW</sequence>
<feature type="compositionally biased region" description="Pro residues" evidence="1">
    <location>
        <begin position="672"/>
        <end position="700"/>
    </location>
</feature>
<dbReference type="GO" id="GO:0005884">
    <property type="term" value="C:actin filament"/>
    <property type="evidence" value="ECO:0007669"/>
    <property type="project" value="TreeGrafter"/>
</dbReference>
<evidence type="ECO:0000313" key="3">
    <source>
        <dbReference type="Proteomes" id="UP000612055"/>
    </source>
</evidence>
<feature type="compositionally biased region" description="Pro residues" evidence="1">
    <location>
        <begin position="795"/>
        <end position="822"/>
    </location>
</feature>
<dbReference type="GO" id="GO:0030041">
    <property type="term" value="P:actin filament polymerization"/>
    <property type="evidence" value="ECO:0007669"/>
    <property type="project" value="TreeGrafter"/>
</dbReference>
<dbReference type="PANTHER" id="PTHR45691">
    <property type="entry name" value="PROTEIN DIAPHANOUS"/>
    <property type="match status" value="1"/>
</dbReference>
<feature type="region of interest" description="Disordered" evidence="1">
    <location>
        <begin position="660"/>
        <end position="700"/>
    </location>
</feature>
<accession>A0A836BXQ4</accession>